<dbReference type="PROSITE" id="PS50048">
    <property type="entry name" value="ZN2_CY6_FUNGAL_2"/>
    <property type="match status" value="1"/>
</dbReference>
<keyword evidence="6" id="KW-0539">Nucleus</keyword>
<keyword evidence="3" id="KW-0805">Transcription regulation</keyword>
<comment type="caution">
    <text evidence="8">The sequence shown here is derived from an EMBL/GenBank/DDBJ whole genome shotgun (WGS) entry which is preliminary data.</text>
</comment>
<dbReference type="GO" id="GO:0008270">
    <property type="term" value="F:zinc ion binding"/>
    <property type="evidence" value="ECO:0007669"/>
    <property type="project" value="InterPro"/>
</dbReference>
<sequence length="546" mass="61911">MESGDRPQLNYNACVMCRRRKLKCDRTQPRCGLCSRLGKDCIYNAIRKRSGSKRKLLQDLDTRLSMLKLRLTSRFQKFIIQLMIILLPAKIEELLKDKHSYPVLQLSSSSSLPENQHNMPLSGHIGFPSSQSPRLENSLFGPTKHFANGVEACRVSHTHFTVVPGNSSYSESNSAGLALGEQLPSKDTIRALDSIFFERVYPSIPIIHPRRFFVNSSLSAPSRPSLSLRYIIWCHASLSSDRYYSFHGEFYQRARKYAELGETTESFRQGIVTLSHCQVWILLSIYELRMVSLPQAWVSVGKASSLSLATGLNQLDGPIQDVKMCIPPPKDWVEREERRRVFWMAFCLDLYASIGTGRPMAIDETSIITTLPASEQSFLESKPERTLNLCEIFAGEGTSTLSSLAYVCVSASLLKRSCPHTRRIRKCGNDAGVSEHYRQQHQSHDEILIPIFQRLPGHLRLPNSMNDINVIFSNLCIHASTIRHHQETIIQGETCRVLDWYMMENNRRCILAASQIASLARLIRDFAPLKVFNALRPLTHNGADDQ</sequence>
<proteinExistence type="predicted"/>
<dbReference type="PROSITE" id="PS00463">
    <property type="entry name" value="ZN2_CY6_FUNGAL_1"/>
    <property type="match status" value="1"/>
</dbReference>
<dbReference type="InterPro" id="IPR036864">
    <property type="entry name" value="Zn2-C6_fun-type_DNA-bd_sf"/>
</dbReference>
<dbReference type="SMART" id="SM00066">
    <property type="entry name" value="GAL4"/>
    <property type="match status" value="1"/>
</dbReference>
<evidence type="ECO:0000256" key="5">
    <source>
        <dbReference type="ARBA" id="ARBA00023163"/>
    </source>
</evidence>
<dbReference type="EMBL" id="JAPZBS010000001">
    <property type="protein sequence ID" value="KAJ5389216.1"/>
    <property type="molecule type" value="Genomic_DNA"/>
</dbReference>
<evidence type="ECO:0000313" key="9">
    <source>
        <dbReference type="Proteomes" id="UP001147782"/>
    </source>
</evidence>
<dbReference type="InterPro" id="IPR001138">
    <property type="entry name" value="Zn2Cys6_DnaBD"/>
</dbReference>
<dbReference type="CDD" id="cd12148">
    <property type="entry name" value="fungal_TF_MHR"/>
    <property type="match status" value="1"/>
</dbReference>
<evidence type="ECO:0000256" key="6">
    <source>
        <dbReference type="ARBA" id="ARBA00023242"/>
    </source>
</evidence>
<dbReference type="GO" id="GO:0006351">
    <property type="term" value="P:DNA-templated transcription"/>
    <property type="evidence" value="ECO:0007669"/>
    <property type="project" value="InterPro"/>
</dbReference>
<dbReference type="InterPro" id="IPR050815">
    <property type="entry name" value="TF_fung"/>
</dbReference>
<accession>A0A9W9VTS0</accession>
<gene>
    <name evidence="8" type="ORF">N7496_000284</name>
</gene>
<keyword evidence="2" id="KW-0479">Metal-binding</keyword>
<dbReference type="GO" id="GO:0003677">
    <property type="term" value="F:DNA binding"/>
    <property type="evidence" value="ECO:0007669"/>
    <property type="project" value="UniProtKB-KW"/>
</dbReference>
<protein>
    <recommendedName>
        <fullName evidence="7">Zn(2)-C6 fungal-type domain-containing protein</fullName>
    </recommendedName>
</protein>
<dbReference type="AlphaFoldDB" id="A0A9W9VTS0"/>
<keyword evidence="5" id="KW-0804">Transcription</keyword>
<dbReference type="Gene3D" id="4.10.240.10">
    <property type="entry name" value="Zn(2)-C6 fungal-type DNA-binding domain"/>
    <property type="match status" value="1"/>
</dbReference>
<dbReference type="PANTHER" id="PTHR47338">
    <property type="entry name" value="ZN(II)2CYS6 TRANSCRIPTION FACTOR (EUROFUNG)-RELATED"/>
    <property type="match status" value="1"/>
</dbReference>
<dbReference type="PANTHER" id="PTHR47338:SF10">
    <property type="entry name" value="TRANSCRIPTION FACTOR DOMAIN-CONTAINING PROTEIN-RELATED"/>
    <property type="match status" value="1"/>
</dbReference>
<evidence type="ECO:0000256" key="1">
    <source>
        <dbReference type="ARBA" id="ARBA00004123"/>
    </source>
</evidence>
<dbReference type="InterPro" id="IPR007219">
    <property type="entry name" value="XnlR_reg_dom"/>
</dbReference>
<evidence type="ECO:0000256" key="4">
    <source>
        <dbReference type="ARBA" id="ARBA00023125"/>
    </source>
</evidence>
<dbReference type="RefSeq" id="XP_056559944.1">
    <property type="nucleotide sequence ID" value="XM_056693215.1"/>
</dbReference>
<dbReference type="GeneID" id="81432392"/>
<dbReference type="Proteomes" id="UP001147782">
    <property type="component" value="Unassembled WGS sequence"/>
</dbReference>
<name>A0A9W9VTS0_9EURO</name>
<evidence type="ECO:0000256" key="3">
    <source>
        <dbReference type="ARBA" id="ARBA00023015"/>
    </source>
</evidence>
<organism evidence="8 9">
    <name type="scientific">Penicillium cataractarum</name>
    <dbReference type="NCBI Taxonomy" id="2100454"/>
    <lineage>
        <taxon>Eukaryota</taxon>
        <taxon>Fungi</taxon>
        <taxon>Dikarya</taxon>
        <taxon>Ascomycota</taxon>
        <taxon>Pezizomycotina</taxon>
        <taxon>Eurotiomycetes</taxon>
        <taxon>Eurotiomycetidae</taxon>
        <taxon>Eurotiales</taxon>
        <taxon>Aspergillaceae</taxon>
        <taxon>Penicillium</taxon>
    </lineage>
</organism>
<evidence type="ECO:0000256" key="2">
    <source>
        <dbReference type="ARBA" id="ARBA00022723"/>
    </source>
</evidence>
<dbReference type="OrthoDB" id="4356994at2759"/>
<dbReference type="SUPFAM" id="SSF57701">
    <property type="entry name" value="Zn2/Cys6 DNA-binding domain"/>
    <property type="match status" value="1"/>
</dbReference>
<reference evidence="8" key="2">
    <citation type="journal article" date="2023" name="IMA Fungus">
        <title>Comparative genomic study of the Penicillium genus elucidates a diverse pangenome and 15 lateral gene transfer events.</title>
        <authorList>
            <person name="Petersen C."/>
            <person name="Sorensen T."/>
            <person name="Nielsen M.R."/>
            <person name="Sondergaard T.E."/>
            <person name="Sorensen J.L."/>
            <person name="Fitzpatrick D.A."/>
            <person name="Frisvad J.C."/>
            <person name="Nielsen K.L."/>
        </authorList>
    </citation>
    <scope>NUCLEOTIDE SEQUENCE</scope>
    <source>
        <strain evidence="8">IBT 29864</strain>
    </source>
</reference>
<dbReference type="CDD" id="cd00067">
    <property type="entry name" value="GAL4"/>
    <property type="match status" value="1"/>
</dbReference>
<dbReference type="GO" id="GO:0005634">
    <property type="term" value="C:nucleus"/>
    <property type="evidence" value="ECO:0007669"/>
    <property type="project" value="UniProtKB-SubCell"/>
</dbReference>
<dbReference type="SMART" id="SM00906">
    <property type="entry name" value="Fungal_trans"/>
    <property type="match status" value="1"/>
</dbReference>
<dbReference type="GO" id="GO:0000981">
    <property type="term" value="F:DNA-binding transcription factor activity, RNA polymerase II-specific"/>
    <property type="evidence" value="ECO:0007669"/>
    <property type="project" value="InterPro"/>
</dbReference>
<evidence type="ECO:0000313" key="8">
    <source>
        <dbReference type="EMBL" id="KAJ5389216.1"/>
    </source>
</evidence>
<reference evidence="8" key="1">
    <citation type="submission" date="2022-11" db="EMBL/GenBank/DDBJ databases">
        <authorList>
            <person name="Petersen C."/>
        </authorList>
    </citation>
    <scope>NUCLEOTIDE SEQUENCE</scope>
    <source>
        <strain evidence="8">IBT 29864</strain>
    </source>
</reference>
<dbReference type="Pfam" id="PF00172">
    <property type="entry name" value="Zn_clus"/>
    <property type="match status" value="1"/>
</dbReference>
<comment type="subcellular location">
    <subcellularLocation>
        <location evidence="1">Nucleus</location>
    </subcellularLocation>
</comment>
<feature type="domain" description="Zn(2)-C6 fungal-type" evidence="7">
    <location>
        <begin position="13"/>
        <end position="43"/>
    </location>
</feature>
<evidence type="ECO:0000259" key="7">
    <source>
        <dbReference type="PROSITE" id="PS50048"/>
    </source>
</evidence>
<keyword evidence="9" id="KW-1185">Reference proteome</keyword>
<keyword evidence="4" id="KW-0238">DNA-binding</keyword>
<dbReference type="Pfam" id="PF04082">
    <property type="entry name" value="Fungal_trans"/>
    <property type="match status" value="1"/>
</dbReference>